<evidence type="ECO:0000313" key="1">
    <source>
        <dbReference type="EMBL" id="MBZ5708851.1"/>
    </source>
</evidence>
<gene>
    <name evidence="1" type="ORF">K7C98_06255</name>
</gene>
<dbReference type="RefSeq" id="WP_224190631.1">
    <property type="nucleotide sequence ID" value="NZ_JAIRAU010000002.1"/>
</dbReference>
<reference evidence="1" key="1">
    <citation type="submission" date="2021-08" db="EMBL/GenBank/DDBJ databases">
        <authorList>
            <person name="Stevens D.C."/>
        </authorList>
    </citation>
    <scope>NUCLEOTIDE SEQUENCE</scope>
    <source>
        <strain evidence="1">DSM 53165</strain>
    </source>
</reference>
<dbReference type="InterPro" id="IPR007801">
    <property type="entry name" value="MbnB/TglH/ChrH"/>
</dbReference>
<comment type="caution">
    <text evidence="1">The sequence shown here is derived from an EMBL/GenBank/DDBJ whole genome shotgun (WGS) entry which is preliminary data.</text>
</comment>
<dbReference type="Proteomes" id="UP001139031">
    <property type="component" value="Unassembled WGS sequence"/>
</dbReference>
<dbReference type="EMBL" id="JAIRAU010000002">
    <property type="protein sequence ID" value="MBZ5708851.1"/>
    <property type="molecule type" value="Genomic_DNA"/>
</dbReference>
<accession>A0ABS7TKW8</accession>
<organism evidence="1 2">
    <name type="scientific">Nannocystis pusilla</name>
    <dbReference type="NCBI Taxonomy" id="889268"/>
    <lineage>
        <taxon>Bacteria</taxon>
        <taxon>Pseudomonadati</taxon>
        <taxon>Myxococcota</taxon>
        <taxon>Polyangia</taxon>
        <taxon>Nannocystales</taxon>
        <taxon>Nannocystaceae</taxon>
        <taxon>Nannocystis</taxon>
    </lineage>
</organism>
<sequence length="319" mass="35667">MTRRPTTPRLGLGVGMDLPWGERIGFTRDPERGDTITPRVANFLARHQERFHYLVFAFQPGNRNRLRAGDYFAAYDALFAAAPRIEHRALHHTLLNMATLDPIEFDAVAAFTNALVERYGFAWIVEDLGLWSIAGKSLPYPLPPFLTAEGLAACIRNVRGWQSRLAAPVCVEFPGFTEGATITIGAMDAFEFFRVVAEETGSPVTLDVGHLLSYQWSQGRVGPRRFEAIDRLPLLACHEIHLSGCQISGGKFRDLHHGVLLDEQLELLAYLLPRCPHLRAITYEDPRYFEDGELVPKSVANFERLAAMAAAWLGEEAHA</sequence>
<evidence type="ECO:0000313" key="2">
    <source>
        <dbReference type="Proteomes" id="UP001139031"/>
    </source>
</evidence>
<proteinExistence type="predicted"/>
<name>A0ABS7TKW8_9BACT</name>
<dbReference type="Pfam" id="PF05114">
    <property type="entry name" value="MbnB_TglH_ChrH"/>
    <property type="match status" value="1"/>
</dbReference>
<dbReference type="Gene3D" id="3.20.20.150">
    <property type="entry name" value="Divalent-metal-dependent TIM barrel enzymes"/>
    <property type="match status" value="1"/>
</dbReference>
<protein>
    <submittedName>
        <fullName evidence="1">DUF692 family protein</fullName>
    </submittedName>
</protein>
<keyword evidence="2" id="KW-1185">Reference proteome</keyword>